<dbReference type="Proteomes" id="UP000332933">
    <property type="component" value="Unassembled WGS sequence"/>
</dbReference>
<protein>
    <submittedName>
        <fullName evidence="2">Aste57867_22671 protein</fullName>
    </submittedName>
</protein>
<dbReference type="InterPro" id="IPR029058">
    <property type="entry name" value="AB_hydrolase_fold"/>
</dbReference>
<name>A0A485LKV5_9STRA</name>
<dbReference type="SUPFAM" id="SSF53474">
    <property type="entry name" value="alpha/beta-Hydrolases"/>
    <property type="match status" value="1"/>
</dbReference>
<reference evidence="1" key="2">
    <citation type="submission" date="2019-06" db="EMBL/GenBank/DDBJ databases">
        <title>Genomics analysis of Aphanomyces spp. identifies a new class of oomycete effector associated with host adaptation.</title>
        <authorList>
            <person name="Gaulin E."/>
        </authorList>
    </citation>
    <scope>NUCLEOTIDE SEQUENCE</scope>
    <source>
        <strain evidence="1">CBS 578.67</strain>
    </source>
</reference>
<dbReference type="EMBL" id="VJMH01007135">
    <property type="protein sequence ID" value="KAF0685457.1"/>
    <property type="molecule type" value="Genomic_DNA"/>
</dbReference>
<evidence type="ECO:0000313" key="2">
    <source>
        <dbReference type="EMBL" id="VFT99325.1"/>
    </source>
</evidence>
<gene>
    <name evidence="2" type="primary">Aste57867_22671</name>
    <name evidence="1" type="ORF">As57867_022601</name>
    <name evidence="2" type="ORF">ASTE57867_22671</name>
</gene>
<dbReference type="AlphaFoldDB" id="A0A485LKV5"/>
<evidence type="ECO:0000313" key="1">
    <source>
        <dbReference type="EMBL" id="KAF0685457.1"/>
    </source>
</evidence>
<organism evidence="2 3">
    <name type="scientific">Aphanomyces stellatus</name>
    <dbReference type="NCBI Taxonomy" id="120398"/>
    <lineage>
        <taxon>Eukaryota</taxon>
        <taxon>Sar</taxon>
        <taxon>Stramenopiles</taxon>
        <taxon>Oomycota</taxon>
        <taxon>Saprolegniomycetes</taxon>
        <taxon>Saprolegniales</taxon>
        <taxon>Verrucalvaceae</taxon>
        <taxon>Aphanomyces</taxon>
    </lineage>
</organism>
<sequence length="606" mass="65830">MRQNTRLFSFAKNDMPSSLWILHRSLQLHQAELVLIQMKTLICLTVLSFFHVDAALPPLTSSTGWQPCTIENRKFDRVQCNNFTAPLCYPGRCDSLRSINVFVKRILSNSTKANRSVWVLDGGPGIASVGMEPLMQKLYDDLGGDWTLYTMDHRGTGRSERLACGDKTSDAVCVNALHAKYGDNAAGFSVTSAASDIVALSHSIDPTSLWFVYGVSYGSFLVERVMHVANDAGVSFRGFVLDSVIPETMLVPNAEADYAIIAGRFLDACDANAACHELVGSQPLRDRVTQFYVDIDKLSSPSSSFCHQWLLHQAEDDDESGVASTAAKKLFASLIRDGDTRNLFPPLFVKLARCAATDYAALDTFADFLDAGDVYEDNFDNPTVDSPTLYNVIAYSERQIWFNAPTPSLATLERQFRSEVIAEGFYEQLPLACLYTNHAAAACDDLDLPTTASFVYKPDEYFGRVAAVPSDASVLVLNGNLDVITPDTQAKYQFDAYDTRRKLYVNVTHAAHNAAGTACGYAALFSYLEAVGDVAKVNKTCGVMPPLSFGITDAVALDAFGSLDDIILVDAPTSPIPTTRLPMPVASSAAASATIVVASIMASMAL</sequence>
<dbReference type="Gene3D" id="3.40.50.1820">
    <property type="entry name" value="alpha/beta hydrolase"/>
    <property type="match status" value="1"/>
</dbReference>
<keyword evidence="3" id="KW-1185">Reference proteome</keyword>
<dbReference type="EMBL" id="CAADRA010007161">
    <property type="protein sequence ID" value="VFT99325.1"/>
    <property type="molecule type" value="Genomic_DNA"/>
</dbReference>
<dbReference type="OrthoDB" id="76987at2759"/>
<evidence type="ECO:0000313" key="3">
    <source>
        <dbReference type="Proteomes" id="UP000332933"/>
    </source>
</evidence>
<reference evidence="2 3" key="1">
    <citation type="submission" date="2019-03" db="EMBL/GenBank/DDBJ databases">
        <authorList>
            <person name="Gaulin E."/>
            <person name="Dumas B."/>
        </authorList>
    </citation>
    <scope>NUCLEOTIDE SEQUENCE [LARGE SCALE GENOMIC DNA]</scope>
    <source>
        <strain evidence="2">CBS 568.67</strain>
    </source>
</reference>
<proteinExistence type="predicted"/>
<accession>A0A485LKV5</accession>